<dbReference type="Proteomes" id="UP001320972">
    <property type="component" value="Unassembled WGS sequence"/>
</dbReference>
<keyword evidence="4" id="KW-1185">Reference proteome</keyword>
<dbReference type="EMBL" id="JAOPKB010000011">
    <property type="protein sequence ID" value="MCU4974264.1"/>
    <property type="molecule type" value="Genomic_DNA"/>
</dbReference>
<sequence>MVDPLTATILGVSVAGAIGQAIVTVRWYEPPKIDDREPNPLFEAVLFFVAFGAVFMLMGYMLSRVATLAPPYTSFGLLVFVPVGLYLAYATATGRLETSEDRATTLMQAVAAVVVAVYPVALLVVWL</sequence>
<organism evidence="2 5">
    <name type="scientific">Natronoglomus mannanivorans</name>
    <dbReference type="NCBI Taxonomy" id="2979990"/>
    <lineage>
        <taxon>Archaea</taxon>
        <taxon>Methanobacteriati</taxon>
        <taxon>Methanobacteriota</taxon>
        <taxon>Stenosarchaea group</taxon>
        <taxon>Halobacteria</taxon>
        <taxon>Halobacteriales</taxon>
        <taxon>Natrialbaceae</taxon>
        <taxon>Natronoglomus</taxon>
    </lineage>
</organism>
<protein>
    <submittedName>
        <fullName evidence="2">Uncharacterized protein</fullName>
    </submittedName>
</protein>
<evidence type="ECO:0000313" key="2">
    <source>
        <dbReference type="EMBL" id="MCU4743763.1"/>
    </source>
</evidence>
<keyword evidence="1" id="KW-1133">Transmembrane helix</keyword>
<dbReference type="RefSeq" id="WP_338005577.1">
    <property type="nucleotide sequence ID" value="NZ_JAOPKA010000018.1"/>
</dbReference>
<proteinExistence type="predicted"/>
<comment type="caution">
    <text evidence="2">The sequence shown here is derived from an EMBL/GenBank/DDBJ whole genome shotgun (WGS) entry which is preliminary data.</text>
</comment>
<feature type="transmembrane region" description="Helical" evidence="1">
    <location>
        <begin position="6"/>
        <end position="28"/>
    </location>
</feature>
<evidence type="ECO:0000313" key="4">
    <source>
        <dbReference type="Proteomes" id="UP001320972"/>
    </source>
</evidence>
<evidence type="ECO:0000313" key="3">
    <source>
        <dbReference type="EMBL" id="MCU4974264.1"/>
    </source>
</evidence>
<dbReference type="EMBL" id="JAOPKA010000018">
    <property type="protein sequence ID" value="MCU4743763.1"/>
    <property type="molecule type" value="Genomic_DNA"/>
</dbReference>
<evidence type="ECO:0000256" key="1">
    <source>
        <dbReference type="SAM" id="Phobius"/>
    </source>
</evidence>
<name>A0AAP2Z386_9EURY</name>
<feature type="transmembrane region" description="Helical" evidence="1">
    <location>
        <begin position="104"/>
        <end position="126"/>
    </location>
</feature>
<feature type="transmembrane region" description="Helical" evidence="1">
    <location>
        <begin position="74"/>
        <end position="92"/>
    </location>
</feature>
<evidence type="ECO:0000313" key="5">
    <source>
        <dbReference type="Proteomes" id="UP001321018"/>
    </source>
</evidence>
<dbReference type="Proteomes" id="UP001321018">
    <property type="component" value="Unassembled WGS sequence"/>
</dbReference>
<accession>A0AAP2Z386</accession>
<dbReference type="AlphaFoldDB" id="A0AAP2Z386"/>
<reference evidence="2 4" key="1">
    <citation type="submission" date="2022-09" db="EMBL/GenBank/DDBJ databases">
        <title>Enrichment on poylsaccharides allowed isolation of novel metabolic and taxonomic groups of Haloarchaea.</title>
        <authorList>
            <person name="Sorokin D.Y."/>
            <person name="Elcheninov A.G."/>
            <person name="Khizhniak T.V."/>
            <person name="Kolganova T.V."/>
            <person name="Kublanov I.V."/>
        </authorList>
    </citation>
    <scope>NUCLEOTIDE SEQUENCE</scope>
    <source>
        <strain evidence="3 4">AArc-m2/3/4</strain>
        <strain evidence="2">AArc-xg1-1</strain>
    </source>
</reference>
<gene>
    <name evidence="3" type="ORF">OB955_16180</name>
    <name evidence="2" type="ORF">OB960_20470</name>
</gene>
<feature type="transmembrane region" description="Helical" evidence="1">
    <location>
        <begin position="40"/>
        <end position="62"/>
    </location>
</feature>
<keyword evidence="1" id="KW-0812">Transmembrane</keyword>
<keyword evidence="1" id="KW-0472">Membrane</keyword>